<dbReference type="InterPro" id="IPR001469">
    <property type="entry name" value="ATP_synth_F1_dsu/esu"/>
</dbReference>
<evidence type="ECO:0000256" key="1">
    <source>
        <dbReference type="ARBA" id="ARBA00004184"/>
    </source>
</evidence>
<evidence type="ECO:0000256" key="2">
    <source>
        <dbReference type="ARBA" id="ARBA00005712"/>
    </source>
</evidence>
<evidence type="ECO:0000256" key="6">
    <source>
        <dbReference type="ARBA" id="ARBA00023196"/>
    </source>
</evidence>
<evidence type="ECO:0000256" key="3">
    <source>
        <dbReference type="ARBA" id="ARBA00022448"/>
    </source>
</evidence>
<keyword evidence="6 8" id="KW-0139">CF(1)</keyword>
<reference evidence="11" key="1">
    <citation type="submission" date="2017-09" db="EMBL/GenBank/DDBJ databases">
        <title>Depth-based differentiation of microbial function through sediment-hosted aquifers and enrichment of novel symbionts in the deep terrestrial subsurface.</title>
        <authorList>
            <person name="Probst A.J."/>
            <person name="Ladd B."/>
            <person name="Jarett J.K."/>
            <person name="Geller-Mcgrath D.E."/>
            <person name="Sieber C.M.K."/>
            <person name="Emerson J.B."/>
            <person name="Anantharaman K."/>
            <person name="Thomas B.C."/>
            <person name="Malmstrom R."/>
            <person name="Stieglmeier M."/>
            <person name="Klingl A."/>
            <person name="Woyke T."/>
            <person name="Ryan C.M."/>
            <person name="Banfield J.F."/>
        </authorList>
    </citation>
    <scope>NUCLEOTIDE SEQUENCE [LARGE SCALE GENOMIC DNA]</scope>
</reference>
<comment type="subcellular location">
    <subcellularLocation>
        <location evidence="8">Cell membrane</location>
        <topology evidence="8">Peripheral membrane protein</topology>
    </subcellularLocation>
    <subcellularLocation>
        <location evidence="1">Endomembrane system</location>
        <topology evidence="1">Peripheral membrane protein</topology>
    </subcellularLocation>
</comment>
<dbReference type="GO" id="GO:0046933">
    <property type="term" value="F:proton-transporting ATP synthase activity, rotational mechanism"/>
    <property type="evidence" value="ECO:0007669"/>
    <property type="project" value="UniProtKB-UniRule"/>
</dbReference>
<evidence type="ECO:0000256" key="7">
    <source>
        <dbReference type="ARBA" id="ARBA00023310"/>
    </source>
</evidence>
<evidence type="ECO:0000313" key="10">
    <source>
        <dbReference type="EMBL" id="PIS09102.1"/>
    </source>
</evidence>
<dbReference type="GO" id="GO:0045259">
    <property type="term" value="C:proton-transporting ATP synthase complex"/>
    <property type="evidence" value="ECO:0007669"/>
    <property type="project" value="UniProtKB-KW"/>
</dbReference>
<feature type="domain" description="ATP synthase F1 complex delta/epsilon subunit N-terminal" evidence="9">
    <location>
        <begin position="5"/>
        <end position="82"/>
    </location>
</feature>
<protein>
    <recommendedName>
        <fullName evidence="8">ATP synthase epsilon chain</fullName>
    </recommendedName>
    <alternativeName>
        <fullName evidence="8">ATP synthase F1 sector epsilon subunit</fullName>
    </alternativeName>
    <alternativeName>
        <fullName evidence="8">F-ATPase epsilon subunit</fullName>
    </alternativeName>
</protein>
<dbReference type="EMBL" id="PEZT01000019">
    <property type="protein sequence ID" value="PIS09102.1"/>
    <property type="molecule type" value="Genomic_DNA"/>
</dbReference>
<evidence type="ECO:0000256" key="4">
    <source>
        <dbReference type="ARBA" id="ARBA00023065"/>
    </source>
</evidence>
<keyword evidence="4 8" id="KW-0406">Ion transport</keyword>
<comment type="function">
    <text evidence="8">Produces ATP from ADP in the presence of a proton gradient across the membrane.</text>
</comment>
<evidence type="ECO:0000313" key="11">
    <source>
        <dbReference type="Proteomes" id="UP000230093"/>
    </source>
</evidence>
<dbReference type="CDD" id="cd12152">
    <property type="entry name" value="F1-ATPase_delta"/>
    <property type="match status" value="1"/>
</dbReference>
<accession>A0A2H0W8X6</accession>
<keyword evidence="3 8" id="KW-0813">Transport</keyword>
<dbReference type="GO" id="GO:0012505">
    <property type="term" value="C:endomembrane system"/>
    <property type="evidence" value="ECO:0007669"/>
    <property type="project" value="UniProtKB-SubCell"/>
</dbReference>
<dbReference type="AlphaFoldDB" id="A0A2H0W8X6"/>
<gene>
    <name evidence="8" type="primary">atpC</name>
    <name evidence="10" type="ORF">COT75_03265</name>
</gene>
<dbReference type="GO" id="GO:0005524">
    <property type="term" value="F:ATP binding"/>
    <property type="evidence" value="ECO:0007669"/>
    <property type="project" value="UniProtKB-UniRule"/>
</dbReference>
<dbReference type="Pfam" id="PF02823">
    <property type="entry name" value="ATP-synt_DE_N"/>
    <property type="match status" value="1"/>
</dbReference>
<proteinExistence type="inferred from homology"/>
<keyword evidence="8" id="KW-0375">Hydrogen ion transport</keyword>
<evidence type="ECO:0000256" key="5">
    <source>
        <dbReference type="ARBA" id="ARBA00023136"/>
    </source>
</evidence>
<dbReference type="SUPFAM" id="SSF51344">
    <property type="entry name" value="Epsilon subunit of F1F0-ATP synthase N-terminal domain"/>
    <property type="match status" value="1"/>
</dbReference>
<dbReference type="Proteomes" id="UP000230093">
    <property type="component" value="Unassembled WGS sequence"/>
</dbReference>
<name>A0A2H0W8X6_9BACT</name>
<dbReference type="InterPro" id="IPR036771">
    <property type="entry name" value="ATPsynth_dsu/esu_N"/>
</dbReference>
<comment type="similarity">
    <text evidence="2 8">Belongs to the ATPase epsilon chain family.</text>
</comment>
<organism evidence="10 11">
    <name type="scientific">Candidatus Beckwithbacteria bacterium CG10_big_fil_rev_8_21_14_0_10_34_10</name>
    <dbReference type="NCBI Taxonomy" id="1974495"/>
    <lineage>
        <taxon>Bacteria</taxon>
        <taxon>Candidatus Beckwithiibacteriota</taxon>
    </lineage>
</organism>
<dbReference type="HAMAP" id="MF_00530">
    <property type="entry name" value="ATP_synth_epsil_bac"/>
    <property type="match status" value="1"/>
</dbReference>
<keyword evidence="8" id="KW-1003">Cell membrane</keyword>
<dbReference type="PANTHER" id="PTHR13822">
    <property type="entry name" value="ATP SYNTHASE DELTA/EPSILON CHAIN"/>
    <property type="match status" value="1"/>
</dbReference>
<keyword evidence="5 8" id="KW-0472">Membrane</keyword>
<dbReference type="PANTHER" id="PTHR13822:SF10">
    <property type="entry name" value="ATP SYNTHASE EPSILON CHAIN, CHLOROPLASTIC"/>
    <property type="match status" value="1"/>
</dbReference>
<evidence type="ECO:0000256" key="8">
    <source>
        <dbReference type="HAMAP-Rule" id="MF_00530"/>
    </source>
</evidence>
<comment type="subunit">
    <text evidence="8">F-type ATPases have 2 components, CF(1) - the catalytic core - and CF(0) - the membrane proton channel. CF(1) has five subunits: alpha(3), beta(3), gamma(1), delta(1), epsilon(1). CF(0) has three main subunits: a, b and c.</text>
</comment>
<dbReference type="GO" id="GO:0005886">
    <property type="term" value="C:plasma membrane"/>
    <property type="evidence" value="ECO:0007669"/>
    <property type="project" value="UniProtKB-SubCell"/>
</dbReference>
<dbReference type="Gene3D" id="2.60.15.10">
    <property type="entry name" value="F0F1 ATP synthase delta/epsilon subunit, N-terminal"/>
    <property type="match status" value="1"/>
</dbReference>
<evidence type="ECO:0000259" key="9">
    <source>
        <dbReference type="Pfam" id="PF02823"/>
    </source>
</evidence>
<comment type="caution">
    <text evidence="10">The sequence shown here is derived from an EMBL/GenBank/DDBJ whole genome shotgun (WGS) entry which is preliminary data.</text>
</comment>
<sequence>MKKFYLEILKDNQVFFSSNKIKSLTAPSEEGQISILHGHAPLICQLKEGKIKIRFEDKTKAFYIQGTGFLYIEDNKTSLYVQKIGLLKNNHEKRWVKLSKTIKKQEKPPDLENKTLTKSLTAFIKKKYYFLKPRLFSKITENKTINLSLPKISLETIRNIKRTPPIKKENYKLHEFLWEKMIKVVSRFLKEIYDKI</sequence>
<keyword evidence="7 8" id="KW-0066">ATP synthesis</keyword>
<dbReference type="InterPro" id="IPR020546">
    <property type="entry name" value="ATP_synth_F1_dsu/esu_N"/>
</dbReference>